<keyword evidence="3" id="KW-1185">Reference proteome</keyword>
<dbReference type="Pfam" id="PF01593">
    <property type="entry name" value="Amino_oxidase"/>
    <property type="match status" value="1"/>
</dbReference>
<sequence>MKKLMSPKMRVAVVGSGVSGLVAAYVLAKEGVEVVLYEKDDCLGGHARTVNVDGTHLDLGFMLSNRVTYPNMMEFFETLGVEMEPSDTSFSVSLAEGQGCEWGTRNGFSSLFAQKKNIFNPQFYKMIMEITNFNSDALSYIEELENNQDIDRNETLEKFVRSRGYSDLFQKAFLVPTCASIWSCPAEVMSLSAYSALSCMRTHHLLKLYGKPQWLTPRHRSQDYVNRVKKELEQRGGQVRINSEVCSVLTNDEDCTITCEDGSKEVYDDCIIAAHPPDALRMLGNQVTSDESRLLGAFQYAHSDIYLHHDHNLMPKNRAAWSSWNFMGTKDNKVFITYWLNALQNLSETGPQYILTLNPPYVPESTFLKWSTSHPIPSVAANKASTELNLIQGKRRIWFCGAYIGYGFHEDGLKAGMLTANSLLGKAYAVRKHPKHMVPSWTESGARLLLTRFLKQLITTGCLILSEEGGCVYHFEGTRKTSLLKVSLIVHTPQFYWKVATKGELGLADAYINGDFSFMDKNEGLYNFFMILLANTELNKKRKLSTPLFFGSVIASAKYLFNHVSKQIAPTQTTRNIMRQSDLSNELFSLFLDDTMSYSCAVFKTPDEDLKAAQMRKINMLIEKARINKDHHVLEIGSSWGNLAIEVVKQTGCKYTGITLSEQQLQYAEMKVKEAGLQDKIEFLLINYRQLPEGRKFDRIISCEMLEDVGHKYIEEYFKCCESALADNGLFVLQFISVADEKYDEFRLNQGFIKEYILPSGCCYPSLSRVASAMSTASRLSIVHLEDIGSHYNRTLRCWRENFLLNQKKIMALGYDEKFIRTWEYFFDHCAAHFKSRYLGNYQIVFARPGDVAAFGHDPYTNTPF</sequence>
<dbReference type="PANTHER" id="PTHR43675:SF30">
    <property type="entry name" value="CYCLOPROPANE-FATTY-ACYL-PHOSPHOLIPID SYNTHASE"/>
    <property type="match status" value="1"/>
</dbReference>
<reference evidence="3" key="1">
    <citation type="journal article" date="2024" name="IScience">
        <title>Strigolactones Initiate the Formation of Haustorium-like Structures in Castilleja.</title>
        <authorList>
            <person name="Buerger M."/>
            <person name="Peterson D."/>
            <person name="Chory J."/>
        </authorList>
    </citation>
    <scope>NUCLEOTIDE SEQUENCE [LARGE SCALE GENOMIC DNA]</scope>
</reference>
<protein>
    <recommendedName>
        <fullName evidence="1">Amine oxidase domain-containing protein</fullName>
    </recommendedName>
</protein>
<dbReference type="Gene3D" id="3.50.50.60">
    <property type="entry name" value="FAD/NAD(P)-binding domain"/>
    <property type="match status" value="1"/>
</dbReference>
<gene>
    <name evidence="2" type="ORF">CASFOL_005153</name>
</gene>
<dbReference type="PRINTS" id="PR00419">
    <property type="entry name" value="ADXRDTASE"/>
</dbReference>
<comment type="caution">
    <text evidence="2">The sequence shown here is derived from an EMBL/GenBank/DDBJ whole genome shotgun (WGS) entry which is preliminary data.</text>
</comment>
<evidence type="ECO:0000313" key="3">
    <source>
        <dbReference type="Proteomes" id="UP001632038"/>
    </source>
</evidence>
<dbReference type="InterPro" id="IPR002937">
    <property type="entry name" value="Amino_oxidase"/>
</dbReference>
<dbReference type="Pfam" id="PF02353">
    <property type="entry name" value="CMAS"/>
    <property type="match status" value="1"/>
</dbReference>
<accession>A0ABD3E2L2</accession>
<dbReference type="PANTHER" id="PTHR43675">
    <property type="entry name" value="ARSENITE METHYLTRANSFERASE"/>
    <property type="match status" value="1"/>
</dbReference>
<dbReference type="InterPro" id="IPR026669">
    <property type="entry name" value="Arsenite_MeTrfase-like"/>
</dbReference>
<dbReference type="SUPFAM" id="SSF53335">
    <property type="entry name" value="S-adenosyl-L-methionine-dependent methyltransferases"/>
    <property type="match status" value="1"/>
</dbReference>
<evidence type="ECO:0000313" key="2">
    <source>
        <dbReference type="EMBL" id="KAL3648750.1"/>
    </source>
</evidence>
<dbReference type="InterPro" id="IPR036188">
    <property type="entry name" value="FAD/NAD-bd_sf"/>
</dbReference>
<dbReference type="CDD" id="cd02440">
    <property type="entry name" value="AdoMet_MTases"/>
    <property type="match status" value="1"/>
</dbReference>
<name>A0ABD3E2L2_9LAMI</name>
<dbReference type="SUPFAM" id="SSF51905">
    <property type="entry name" value="FAD/NAD(P)-binding domain"/>
    <property type="match status" value="1"/>
</dbReference>
<dbReference type="Proteomes" id="UP001632038">
    <property type="component" value="Unassembled WGS sequence"/>
</dbReference>
<dbReference type="InterPro" id="IPR029063">
    <property type="entry name" value="SAM-dependent_MTases_sf"/>
</dbReference>
<feature type="domain" description="Amine oxidase" evidence="1">
    <location>
        <begin position="18"/>
        <end position="280"/>
    </location>
</feature>
<dbReference type="EMBL" id="JAVIJP010000007">
    <property type="protein sequence ID" value="KAL3648750.1"/>
    <property type="molecule type" value="Genomic_DNA"/>
</dbReference>
<dbReference type="Gene3D" id="3.40.50.150">
    <property type="entry name" value="Vaccinia Virus protein VP39"/>
    <property type="match status" value="1"/>
</dbReference>
<proteinExistence type="predicted"/>
<dbReference type="Gene3D" id="1.10.405.20">
    <property type="match status" value="1"/>
</dbReference>
<evidence type="ECO:0000259" key="1">
    <source>
        <dbReference type="Pfam" id="PF01593"/>
    </source>
</evidence>
<dbReference type="AlphaFoldDB" id="A0ABD3E2L2"/>
<organism evidence="2 3">
    <name type="scientific">Castilleja foliolosa</name>
    <dbReference type="NCBI Taxonomy" id="1961234"/>
    <lineage>
        <taxon>Eukaryota</taxon>
        <taxon>Viridiplantae</taxon>
        <taxon>Streptophyta</taxon>
        <taxon>Embryophyta</taxon>
        <taxon>Tracheophyta</taxon>
        <taxon>Spermatophyta</taxon>
        <taxon>Magnoliopsida</taxon>
        <taxon>eudicotyledons</taxon>
        <taxon>Gunneridae</taxon>
        <taxon>Pentapetalae</taxon>
        <taxon>asterids</taxon>
        <taxon>lamiids</taxon>
        <taxon>Lamiales</taxon>
        <taxon>Orobanchaceae</taxon>
        <taxon>Pedicularideae</taxon>
        <taxon>Castillejinae</taxon>
        <taxon>Castilleja</taxon>
    </lineage>
</organism>
<dbReference type="Gene3D" id="3.30.70.1990">
    <property type="match status" value="1"/>
</dbReference>